<keyword evidence="1" id="KW-0732">Signal</keyword>
<feature type="chain" id="PRO_5046506395" evidence="1">
    <location>
        <begin position="22"/>
        <end position="109"/>
    </location>
</feature>
<accession>A0ABT1QUB0</accession>
<comment type="caution">
    <text evidence="2">The sequence shown here is derived from an EMBL/GenBank/DDBJ whole genome shotgun (WGS) entry which is preliminary data.</text>
</comment>
<dbReference type="EMBL" id="JANFQO010000012">
    <property type="protein sequence ID" value="MCQ4165851.1"/>
    <property type="molecule type" value="Genomic_DNA"/>
</dbReference>
<dbReference type="RefSeq" id="WP_255915041.1">
    <property type="nucleotide sequence ID" value="NZ_JANFQO010000012.1"/>
</dbReference>
<keyword evidence="3" id="KW-1185">Reference proteome</keyword>
<feature type="signal peptide" evidence="1">
    <location>
        <begin position="1"/>
        <end position="21"/>
    </location>
</feature>
<dbReference type="Proteomes" id="UP001165498">
    <property type="component" value="Unassembled WGS sequence"/>
</dbReference>
<evidence type="ECO:0000256" key="1">
    <source>
        <dbReference type="SAM" id="SignalP"/>
    </source>
</evidence>
<reference evidence="2" key="1">
    <citation type="submission" date="2022-07" db="EMBL/GenBank/DDBJ databases">
        <title>Tahibacter sp., a new gammaproteobacterium isolated from the silt sample collected at pig farm.</title>
        <authorList>
            <person name="Chen H."/>
        </authorList>
    </citation>
    <scope>NUCLEOTIDE SEQUENCE</scope>
    <source>
        <strain evidence="2">P2K</strain>
    </source>
</reference>
<protein>
    <submittedName>
        <fullName evidence="2">Uncharacterized protein</fullName>
    </submittedName>
</protein>
<sequence>MKALLVIGVIGAALFSTQASAVTYYGTCPTCTPPMTSVSWHTAAANVAAYYGATTADDIAMCRDGGGGTLTAAVAQYLVINAPVSGPGDVQWNYTQGYVDATCADLGFE</sequence>
<organism evidence="2 3">
    <name type="scientific">Tahibacter harae</name>
    <dbReference type="NCBI Taxonomy" id="2963937"/>
    <lineage>
        <taxon>Bacteria</taxon>
        <taxon>Pseudomonadati</taxon>
        <taxon>Pseudomonadota</taxon>
        <taxon>Gammaproteobacteria</taxon>
        <taxon>Lysobacterales</taxon>
        <taxon>Rhodanobacteraceae</taxon>
        <taxon>Tahibacter</taxon>
    </lineage>
</organism>
<gene>
    <name evidence="2" type="ORF">NM961_14105</name>
</gene>
<evidence type="ECO:0000313" key="2">
    <source>
        <dbReference type="EMBL" id="MCQ4165851.1"/>
    </source>
</evidence>
<name>A0ABT1QUB0_9GAMM</name>
<evidence type="ECO:0000313" key="3">
    <source>
        <dbReference type="Proteomes" id="UP001165498"/>
    </source>
</evidence>
<proteinExistence type="predicted"/>